<organism evidence="19 20">
    <name type="scientific">Malassezia japonica</name>
    <dbReference type="NCBI Taxonomy" id="223818"/>
    <lineage>
        <taxon>Eukaryota</taxon>
        <taxon>Fungi</taxon>
        <taxon>Dikarya</taxon>
        <taxon>Basidiomycota</taxon>
        <taxon>Ustilaginomycotina</taxon>
        <taxon>Malasseziomycetes</taxon>
        <taxon>Malasseziales</taxon>
        <taxon>Malasseziaceae</taxon>
        <taxon>Malassezia</taxon>
    </lineage>
</organism>
<evidence type="ECO:0000256" key="9">
    <source>
        <dbReference type="ARBA" id="ARBA00022771"/>
    </source>
</evidence>
<keyword evidence="20" id="KW-1185">Reference proteome</keyword>
<accession>A0AAF0J9Y7</accession>
<dbReference type="PANTHER" id="PTHR22763:SF184">
    <property type="entry name" value="E3 UBIQUITIN-PROTEIN LIGASE SYNOVIOLIN"/>
    <property type="match status" value="1"/>
</dbReference>
<feature type="transmembrane region" description="Helical" evidence="17">
    <location>
        <begin position="225"/>
        <end position="252"/>
    </location>
</feature>
<dbReference type="InterPro" id="IPR024766">
    <property type="entry name" value="Znf_RING_H2"/>
</dbReference>
<evidence type="ECO:0000256" key="8">
    <source>
        <dbReference type="ARBA" id="ARBA00022723"/>
    </source>
</evidence>
<dbReference type="GO" id="GO:0008270">
    <property type="term" value="F:zinc ion binding"/>
    <property type="evidence" value="ECO:0007669"/>
    <property type="project" value="UniProtKB-KW"/>
</dbReference>
<evidence type="ECO:0000256" key="14">
    <source>
        <dbReference type="ARBA" id="ARBA00023136"/>
    </source>
</evidence>
<comment type="catalytic activity">
    <reaction evidence="1">
        <text>S-ubiquitinyl-[E2 ubiquitin-conjugating enzyme]-L-cysteine + [acceptor protein]-L-lysine = [E2 ubiquitin-conjugating enzyme]-L-cysteine + N(6)-ubiquitinyl-[acceptor protein]-L-lysine.</text>
        <dbReference type="EC" id="2.3.2.27"/>
    </reaction>
</comment>
<evidence type="ECO:0000256" key="17">
    <source>
        <dbReference type="SAM" id="Phobius"/>
    </source>
</evidence>
<sequence>MPRAVHASALVSAPVLACYGTASTVALAAVLLKAGLEQPDYFAAAAWITNSNGCFLVLLNFVGFVLLLSGRITQLILLGPLRRSESERFAEQLWYQLFDMSFTLTMFPIDFDLRYVLLAAVLKFTQLFHNLCGIRIEHMGQVPVLPPAFHTRMVALLAWLGATDVALCTLTLLITAQHFGPGSFMVYMSSISVLALIDCCALVAKYACECYELRQDEPWHAKSRYLFFIDLFSDLLKFITYPLCYGLFIYFGAKRATFFLPFSAVRDFGFLGFSLFKKVRELMRFRAATRDMETRYPTLSQEEVQALQDPTCIICREELVVVETTTDDNNVPKKLVCGHAFHFRCLHSWLERQQSCPTCRRNVLEDPREEPHGTQGEHAHAGAAPAQDEGAGEPADAPQRGPATLQGLLTRFPAAPGPAAGQAPRNEALFASPSAAARAMLDSPHLDPRTVDGHAPAAGPSRTVTAETDSDGVAPQSGAADTADPSRPPEDAREAVRRATLARFGTLSKKDVAPAADVPTPSRAPDLAAPTVPACEPITLDASHTAPVEQGPAEQVDHGSAAPAAPATASAAPAAGAAGAPPAAPMLIPLFDPATVPNFAPTHTAHALPGWVGTSPPASASHDTQLHEQLRLLQESQIQMQQSIARLADALQSSDKGKARTSEET</sequence>
<evidence type="ECO:0000256" key="10">
    <source>
        <dbReference type="ARBA" id="ARBA00022786"/>
    </source>
</evidence>
<evidence type="ECO:0000256" key="16">
    <source>
        <dbReference type="SAM" id="MobiDB-lite"/>
    </source>
</evidence>
<feature type="transmembrane region" description="Helical" evidence="17">
    <location>
        <begin position="154"/>
        <end position="178"/>
    </location>
</feature>
<dbReference type="GO" id="GO:0036503">
    <property type="term" value="P:ERAD pathway"/>
    <property type="evidence" value="ECO:0007669"/>
    <property type="project" value="TreeGrafter"/>
</dbReference>
<feature type="region of interest" description="Disordered" evidence="16">
    <location>
        <begin position="367"/>
        <end position="403"/>
    </location>
</feature>
<keyword evidence="7 17" id="KW-0812">Transmembrane</keyword>
<evidence type="ECO:0000256" key="12">
    <source>
        <dbReference type="ARBA" id="ARBA00022833"/>
    </source>
</evidence>
<proteinExistence type="inferred from homology"/>
<evidence type="ECO:0000256" key="2">
    <source>
        <dbReference type="ARBA" id="ARBA00004477"/>
    </source>
</evidence>
<dbReference type="Pfam" id="PF12678">
    <property type="entry name" value="zf-rbx1"/>
    <property type="match status" value="1"/>
</dbReference>
<evidence type="ECO:0000313" key="19">
    <source>
        <dbReference type="EMBL" id="WFD39252.1"/>
    </source>
</evidence>
<evidence type="ECO:0000256" key="11">
    <source>
        <dbReference type="ARBA" id="ARBA00022824"/>
    </source>
</evidence>
<dbReference type="EC" id="2.3.2.27" evidence="5"/>
<dbReference type="SMART" id="SM00184">
    <property type="entry name" value="RING"/>
    <property type="match status" value="1"/>
</dbReference>
<keyword evidence="10" id="KW-0833">Ubl conjugation pathway</keyword>
<dbReference type="Pfam" id="PF25563">
    <property type="entry name" value="TPR_SYVN1_N"/>
    <property type="match status" value="1"/>
</dbReference>
<dbReference type="Gene3D" id="3.30.40.10">
    <property type="entry name" value="Zinc/RING finger domain, C3HC4 (zinc finger)"/>
    <property type="match status" value="1"/>
</dbReference>
<feature type="transmembrane region" description="Helical" evidence="17">
    <location>
        <begin position="184"/>
        <end position="204"/>
    </location>
</feature>
<reference evidence="19" key="1">
    <citation type="submission" date="2023-03" db="EMBL/GenBank/DDBJ databases">
        <title>Mating type loci evolution in Malassezia.</title>
        <authorList>
            <person name="Coelho M.A."/>
        </authorList>
    </citation>
    <scope>NUCLEOTIDE SEQUENCE</scope>
    <source>
        <strain evidence="19">CBS 9431</strain>
    </source>
</reference>
<feature type="transmembrane region" description="Helical" evidence="17">
    <location>
        <begin position="44"/>
        <end position="68"/>
    </location>
</feature>
<dbReference type="InterPro" id="IPR050731">
    <property type="entry name" value="HRD1_E3_ubiq-ligases"/>
</dbReference>
<dbReference type="PANTHER" id="PTHR22763">
    <property type="entry name" value="RING ZINC FINGER PROTEIN"/>
    <property type="match status" value="1"/>
</dbReference>
<keyword evidence="8" id="KW-0479">Metal-binding</keyword>
<comment type="similarity">
    <text evidence="4">Belongs to the HRD1 family.</text>
</comment>
<dbReference type="GeneID" id="85225874"/>
<comment type="pathway">
    <text evidence="3">Protein modification; protein ubiquitination.</text>
</comment>
<evidence type="ECO:0000256" key="6">
    <source>
        <dbReference type="ARBA" id="ARBA00022679"/>
    </source>
</evidence>
<name>A0AAF0J9Y7_9BASI</name>
<dbReference type="InterPro" id="IPR001841">
    <property type="entry name" value="Znf_RING"/>
</dbReference>
<dbReference type="Proteomes" id="UP001217754">
    <property type="component" value="Chromosome 3"/>
</dbReference>
<dbReference type="AlphaFoldDB" id="A0AAF0J9Y7"/>
<feature type="region of interest" description="Disordered" evidence="16">
    <location>
        <begin position="444"/>
        <end position="494"/>
    </location>
</feature>
<dbReference type="InterPro" id="IPR013083">
    <property type="entry name" value="Znf_RING/FYVE/PHD"/>
</dbReference>
<dbReference type="GO" id="GO:0005789">
    <property type="term" value="C:endoplasmic reticulum membrane"/>
    <property type="evidence" value="ECO:0007669"/>
    <property type="project" value="UniProtKB-SubCell"/>
</dbReference>
<feature type="region of interest" description="Disordered" evidence="16">
    <location>
        <begin position="549"/>
        <end position="568"/>
    </location>
</feature>
<dbReference type="GO" id="GO:0061630">
    <property type="term" value="F:ubiquitin protein ligase activity"/>
    <property type="evidence" value="ECO:0007669"/>
    <property type="project" value="UniProtKB-EC"/>
</dbReference>
<dbReference type="InterPro" id="IPR057992">
    <property type="entry name" value="TPR_SYVN1_N"/>
</dbReference>
<dbReference type="InterPro" id="IPR058051">
    <property type="entry name" value="Znf_RING_synoviolin"/>
</dbReference>
<keyword evidence="14 17" id="KW-0472">Membrane</keyword>
<evidence type="ECO:0000313" key="20">
    <source>
        <dbReference type="Proteomes" id="UP001217754"/>
    </source>
</evidence>
<dbReference type="RefSeq" id="XP_060122149.1">
    <property type="nucleotide sequence ID" value="XM_060266166.1"/>
</dbReference>
<feature type="compositionally biased region" description="Low complexity" evidence="16">
    <location>
        <begin position="559"/>
        <end position="568"/>
    </location>
</feature>
<dbReference type="GO" id="GO:0043161">
    <property type="term" value="P:proteasome-mediated ubiquitin-dependent protein catabolic process"/>
    <property type="evidence" value="ECO:0007669"/>
    <property type="project" value="TreeGrafter"/>
</dbReference>
<evidence type="ECO:0000256" key="5">
    <source>
        <dbReference type="ARBA" id="ARBA00012483"/>
    </source>
</evidence>
<dbReference type="PROSITE" id="PS50089">
    <property type="entry name" value="ZF_RING_2"/>
    <property type="match status" value="1"/>
</dbReference>
<keyword evidence="9 15" id="KW-0863">Zinc-finger</keyword>
<keyword evidence="11" id="KW-0256">Endoplasmic reticulum</keyword>
<keyword evidence="19" id="KW-0012">Acyltransferase</keyword>
<evidence type="ECO:0000256" key="7">
    <source>
        <dbReference type="ARBA" id="ARBA00022692"/>
    </source>
</evidence>
<dbReference type="EMBL" id="CP119960">
    <property type="protein sequence ID" value="WFD39252.1"/>
    <property type="molecule type" value="Genomic_DNA"/>
</dbReference>
<evidence type="ECO:0000256" key="4">
    <source>
        <dbReference type="ARBA" id="ARBA00010089"/>
    </source>
</evidence>
<dbReference type="CDD" id="cd16479">
    <property type="entry name" value="RING-H2_synoviolin"/>
    <property type="match status" value="1"/>
</dbReference>
<evidence type="ECO:0000259" key="18">
    <source>
        <dbReference type="PROSITE" id="PS50089"/>
    </source>
</evidence>
<feature type="compositionally biased region" description="Basic and acidic residues" evidence="16">
    <location>
        <begin position="367"/>
        <end position="380"/>
    </location>
</feature>
<evidence type="ECO:0000256" key="1">
    <source>
        <dbReference type="ARBA" id="ARBA00000900"/>
    </source>
</evidence>
<gene>
    <name evidence="19" type="primary">HRD1</name>
    <name evidence="19" type="ORF">MJAP1_002223</name>
</gene>
<evidence type="ECO:0000256" key="3">
    <source>
        <dbReference type="ARBA" id="ARBA00004906"/>
    </source>
</evidence>
<keyword evidence="13 17" id="KW-1133">Transmembrane helix</keyword>
<evidence type="ECO:0000256" key="15">
    <source>
        <dbReference type="PROSITE-ProRule" id="PRU00175"/>
    </source>
</evidence>
<feature type="domain" description="RING-type" evidence="18">
    <location>
        <begin position="312"/>
        <end position="360"/>
    </location>
</feature>
<comment type="subcellular location">
    <subcellularLocation>
        <location evidence="2">Endoplasmic reticulum membrane</location>
        <topology evidence="2">Multi-pass membrane protein</topology>
    </subcellularLocation>
</comment>
<keyword evidence="6 19" id="KW-0808">Transferase</keyword>
<protein>
    <recommendedName>
        <fullName evidence="5">RING-type E3 ubiquitin transferase</fullName>
        <ecNumber evidence="5">2.3.2.27</ecNumber>
    </recommendedName>
</protein>
<evidence type="ECO:0000256" key="13">
    <source>
        <dbReference type="ARBA" id="ARBA00022989"/>
    </source>
</evidence>
<dbReference type="SUPFAM" id="SSF57850">
    <property type="entry name" value="RING/U-box"/>
    <property type="match status" value="1"/>
</dbReference>
<keyword evidence="12" id="KW-0862">Zinc</keyword>